<sequence length="73" mass="8583">MISFIKVFMLLNKDDIVCSTSSNVNSKKAKKTFRLTGLLVFKVYDFWQIEIKIFNINLRSIILIRHNMSSNKK</sequence>
<dbReference type="AlphaFoldDB" id="A0A3M7R888"/>
<dbReference type="Proteomes" id="UP000276133">
    <property type="component" value="Unassembled WGS sequence"/>
</dbReference>
<name>A0A3M7R888_BRAPC</name>
<reference evidence="1 2" key="1">
    <citation type="journal article" date="2018" name="Sci. Rep.">
        <title>Genomic signatures of local adaptation to the degree of environmental predictability in rotifers.</title>
        <authorList>
            <person name="Franch-Gras L."/>
            <person name="Hahn C."/>
            <person name="Garcia-Roger E.M."/>
            <person name="Carmona M.J."/>
            <person name="Serra M."/>
            <person name="Gomez A."/>
        </authorList>
    </citation>
    <scope>NUCLEOTIDE SEQUENCE [LARGE SCALE GENOMIC DNA]</scope>
    <source>
        <strain evidence="1">HYR1</strain>
    </source>
</reference>
<comment type="caution">
    <text evidence="1">The sequence shown here is derived from an EMBL/GenBank/DDBJ whole genome shotgun (WGS) entry which is preliminary data.</text>
</comment>
<accession>A0A3M7R888</accession>
<proteinExistence type="predicted"/>
<evidence type="ECO:0000313" key="1">
    <source>
        <dbReference type="EMBL" id="RNA19448.1"/>
    </source>
</evidence>
<dbReference type="EMBL" id="REGN01004042">
    <property type="protein sequence ID" value="RNA19448.1"/>
    <property type="molecule type" value="Genomic_DNA"/>
</dbReference>
<gene>
    <name evidence="1" type="ORF">BpHYR1_033291</name>
</gene>
<evidence type="ECO:0000313" key="2">
    <source>
        <dbReference type="Proteomes" id="UP000276133"/>
    </source>
</evidence>
<organism evidence="1 2">
    <name type="scientific">Brachionus plicatilis</name>
    <name type="common">Marine rotifer</name>
    <name type="synonym">Brachionus muelleri</name>
    <dbReference type="NCBI Taxonomy" id="10195"/>
    <lineage>
        <taxon>Eukaryota</taxon>
        <taxon>Metazoa</taxon>
        <taxon>Spiralia</taxon>
        <taxon>Gnathifera</taxon>
        <taxon>Rotifera</taxon>
        <taxon>Eurotatoria</taxon>
        <taxon>Monogononta</taxon>
        <taxon>Pseudotrocha</taxon>
        <taxon>Ploima</taxon>
        <taxon>Brachionidae</taxon>
        <taxon>Brachionus</taxon>
    </lineage>
</organism>
<keyword evidence="2" id="KW-1185">Reference proteome</keyword>
<protein>
    <submittedName>
        <fullName evidence="1">Uncharacterized protein</fullName>
    </submittedName>
</protein>